<sequence>MVHGLNSLKGVRSVKFSSGNGARTTMVDEDALGSDANDEELLFGINKHAGRIGVNEGPSNLYGMQRKDKGKQKVVEEKHKTKNKFVESTSSSKGIRIREPNSDDENGPRLVENSNFKDDETNSLCNSSTYFHSSNPGSYYNDSSIDDSSVKDDALRRPSKRLHYDPTFDSPHFEVGMVFENAVQFKVAIAQYLINHEPCAGVVMDVKGAGKLVASALLV</sequence>
<evidence type="ECO:0000256" key="1">
    <source>
        <dbReference type="SAM" id="MobiDB-lite"/>
    </source>
</evidence>
<feature type="region of interest" description="Disordered" evidence="1">
    <location>
        <begin position="53"/>
        <end position="121"/>
    </location>
</feature>
<evidence type="ECO:0000313" key="2">
    <source>
        <dbReference type="EMBL" id="GKU96561.1"/>
    </source>
</evidence>
<dbReference type="EMBL" id="BPVZ01000010">
    <property type="protein sequence ID" value="GKU96561.1"/>
    <property type="molecule type" value="Genomic_DNA"/>
</dbReference>
<name>A0AAV5IFX1_9ROSI</name>
<keyword evidence="3" id="KW-1185">Reference proteome</keyword>
<reference evidence="2 3" key="1">
    <citation type="journal article" date="2021" name="Commun. Biol.">
        <title>The genome of Shorea leprosula (Dipterocarpaceae) highlights the ecological relevance of drought in aseasonal tropical rainforests.</title>
        <authorList>
            <person name="Ng K.K.S."/>
            <person name="Kobayashi M.J."/>
            <person name="Fawcett J.A."/>
            <person name="Hatakeyama M."/>
            <person name="Paape T."/>
            <person name="Ng C.H."/>
            <person name="Ang C.C."/>
            <person name="Tnah L.H."/>
            <person name="Lee C.T."/>
            <person name="Nishiyama T."/>
            <person name="Sese J."/>
            <person name="O'Brien M.J."/>
            <person name="Copetti D."/>
            <person name="Mohd Noor M.I."/>
            <person name="Ong R.C."/>
            <person name="Putra M."/>
            <person name="Sireger I.Z."/>
            <person name="Indrioko S."/>
            <person name="Kosugi Y."/>
            <person name="Izuno A."/>
            <person name="Isagi Y."/>
            <person name="Lee S.L."/>
            <person name="Shimizu K.K."/>
        </authorList>
    </citation>
    <scope>NUCLEOTIDE SEQUENCE [LARGE SCALE GENOMIC DNA]</scope>
    <source>
        <strain evidence="2">214</strain>
    </source>
</reference>
<dbReference type="AlphaFoldDB" id="A0AAV5IFX1"/>
<proteinExistence type="predicted"/>
<gene>
    <name evidence="2" type="ORF">SLEP1_g9785</name>
</gene>
<protein>
    <submittedName>
        <fullName evidence="2">Uncharacterized protein</fullName>
    </submittedName>
</protein>
<organism evidence="2 3">
    <name type="scientific">Rubroshorea leprosula</name>
    <dbReference type="NCBI Taxonomy" id="152421"/>
    <lineage>
        <taxon>Eukaryota</taxon>
        <taxon>Viridiplantae</taxon>
        <taxon>Streptophyta</taxon>
        <taxon>Embryophyta</taxon>
        <taxon>Tracheophyta</taxon>
        <taxon>Spermatophyta</taxon>
        <taxon>Magnoliopsida</taxon>
        <taxon>eudicotyledons</taxon>
        <taxon>Gunneridae</taxon>
        <taxon>Pentapetalae</taxon>
        <taxon>rosids</taxon>
        <taxon>malvids</taxon>
        <taxon>Malvales</taxon>
        <taxon>Dipterocarpaceae</taxon>
        <taxon>Rubroshorea</taxon>
    </lineage>
</organism>
<feature type="compositionally biased region" description="Basic and acidic residues" evidence="1">
    <location>
        <begin position="65"/>
        <end position="79"/>
    </location>
</feature>
<comment type="caution">
    <text evidence="2">The sequence shown here is derived from an EMBL/GenBank/DDBJ whole genome shotgun (WGS) entry which is preliminary data.</text>
</comment>
<evidence type="ECO:0000313" key="3">
    <source>
        <dbReference type="Proteomes" id="UP001054252"/>
    </source>
</evidence>
<dbReference type="Proteomes" id="UP001054252">
    <property type="component" value="Unassembled WGS sequence"/>
</dbReference>
<accession>A0AAV5IFX1</accession>